<dbReference type="Proteomes" id="UP000598360">
    <property type="component" value="Unassembled WGS sequence"/>
</dbReference>
<dbReference type="RefSeq" id="WP_193927397.1">
    <property type="nucleotide sequence ID" value="NZ_JADEYC010000009.1"/>
</dbReference>
<keyword evidence="1" id="KW-0472">Membrane</keyword>
<dbReference type="EMBL" id="JADEYC010000009">
    <property type="protein sequence ID" value="MBE9373945.1"/>
    <property type="molecule type" value="Genomic_DNA"/>
</dbReference>
<protein>
    <submittedName>
        <fullName evidence="2">Uncharacterized protein</fullName>
    </submittedName>
</protein>
<evidence type="ECO:0000313" key="2">
    <source>
        <dbReference type="EMBL" id="MBE9373945.1"/>
    </source>
</evidence>
<keyword evidence="3" id="KW-1185">Reference proteome</keyword>
<evidence type="ECO:0000256" key="1">
    <source>
        <dbReference type="SAM" id="Phobius"/>
    </source>
</evidence>
<organism evidence="2 3">
    <name type="scientific">Saccharopolyspora montiporae</name>
    <dbReference type="NCBI Taxonomy" id="2781240"/>
    <lineage>
        <taxon>Bacteria</taxon>
        <taxon>Bacillati</taxon>
        <taxon>Actinomycetota</taxon>
        <taxon>Actinomycetes</taxon>
        <taxon>Pseudonocardiales</taxon>
        <taxon>Pseudonocardiaceae</taxon>
        <taxon>Saccharopolyspora</taxon>
    </lineage>
</organism>
<evidence type="ECO:0000313" key="3">
    <source>
        <dbReference type="Proteomes" id="UP000598360"/>
    </source>
</evidence>
<reference evidence="2" key="1">
    <citation type="submission" date="2020-10" db="EMBL/GenBank/DDBJ databases">
        <title>Diversity and distribution of actinomycetes associated with coral in the coast of Hainan.</title>
        <authorList>
            <person name="Li F."/>
        </authorList>
    </citation>
    <scope>NUCLEOTIDE SEQUENCE</scope>
    <source>
        <strain evidence="2">HNM0983</strain>
    </source>
</reference>
<feature type="transmembrane region" description="Helical" evidence="1">
    <location>
        <begin position="6"/>
        <end position="28"/>
    </location>
</feature>
<proteinExistence type="predicted"/>
<accession>A0A929B8T7</accession>
<keyword evidence="1" id="KW-0812">Transmembrane</keyword>
<dbReference type="AlphaFoldDB" id="A0A929B8T7"/>
<sequence>MPAEWWSPIVGNLALLQGGNVAVGFLVTSIDLSRRPAMVTVSWADGSTATLRIDPDDSCTLIRQRLANIGPGLPEPEIDDSVFWVPDDESASPFLVHAWVLQELGRSAEYQPVADMWGERLALRYISGDTEQVEALLHVTSRGYAVRIPIEISAPGSKYIHLAYALAKTACTTDPEHLPIGEPHHGIPTHLGPAC</sequence>
<name>A0A929B8T7_9PSEU</name>
<gene>
    <name evidence="2" type="ORF">IQ251_05735</name>
</gene>
<keyword evidence="1" id="KW-1133">Transmembrane helix</keyword>
<comment type="caution">
    <text evidence="2">The sequence shown here is derived from an EMBL/GenBank/DDBJ whole genome shotgun (WGS) entry which is preliminary data.</text>
</comment>